<gene>
    <name evidence="2" type="ORF">BRYFOR_09293</name>
</gene>
<protein>
    <recommendedName>
        <fullName evidence="1">AAA-ATPase-like domain-containing protein</fullName>
    </recommendedName>
</protein>
<dbReference type="eggNOG" id="COG1672">
    <property type="taxonomic scope" value="Bacteria"/>
</dbReference>
<comment type="caution">
    <text evidence="2">The sequence shown here is derived from an EMBL/GenBank/DDBJ whole genome shotgun (WGS) entry which is preliminary data.</text>
</comment>
<evidence type="ECO:0000259" key="1">
    <source>
        <dbReference type="Pfam" id="PF09820"/>
    </source>
</evidence>
<accession>C6LKU6</accession>
<dbReference type="STRING" id="168384.SAMN05660368_04228"/>
<dbReference type="InterPro" id="IPR027417">
    <property type="entry name" value="P-loop_NTPase"/>
</dbReference>
<evidence type="ECO:0000313" key="3">
    <source>
        <dbReference type="Proteomes" id="UP000005561"/>
    </source>
</evidence>
<evidence type="ECO:0000313" key="2">
    <source>
        <dbReference type="EMBL" id="EET58694.1"/>
    </source>
</evidence>
<dbReference type="RefSeq" id="WP_006864045.1">
    <property type="nucleotide sequence ID" value="NZ_ACCL02000026.1"/>
</dbReference>
<name>C6LKU6_9FIRM</name>
<sequence>MGRFVNLDNSAFQVALNSRIYVDKTGLLKYTNSVLDTMEGYICNSRPRRFGKSYAANMLAAYYSKGAESEQMFTGLEISKDPEFKKHLNKYDVIHIDVQWFLANCEDVNSIVQFITNAVLDELRDIHPSTLPQNVSFLSDGFLRIREKTGQKFIIIIDEWDVLIRDEAMNKKVQDEYLNFLRGMFKGTEPTKYIQLAYLTGILPFRKDKSQSAVNNLRHYSMLSAGPLAPYIGFTEDEVKKLCEEYNRDFDEVKRWYDGYVVGKFHVYNPNAVVQLMTNEEFQSYWSGTASYEAIVPLINMNYDGLKSAIIEMLSGDQVKIDVTSFQNDTVHFANRDDVITYLIHLGYLAYDQKEQAAFVPNEEIRQELIRATRRKKWDELIRLQKESEDLLDATLNMENETVANQIEKIHDRYLPMN</sequence>
<dbReference type="AlphaFoldDB" id="C6LKU6"/>
<dbReference type="Proteomes" id="UP000005561">
    <property type="component" value="Unassembled WGS sequence"/>
</dbReference>
<dbReference type="OrthoDB" id="1650748at2"/>
<feature type="domain" description="AAA-ATPase-like" evidence="1">
    <location>
        <begin position="17"/>
        <end position="208"/>
    </location>
</feature>
<keyword evidence="3" id="KW-1185">Reference proteome</keyword>
<reference evidence="2" key="1">
    <citation type="submission" date="2009-07" db="EMBL/GenBank/DDBJ databases">
        <authorList>
            <person name="Weinstock G."/>
            <person name="Sodergren E."/>
            <person name="Clifton S."/>
            <person name="Fulton L."/>
            <person name="Fulton B."/>
            <person name="Courtney L."/>
            <person name="Fronick C."/>
            <person name="Harrison M."/>
            <person name="Strong C."/>
            <person name="Farmer C."/>
            <person name="Delahaunty K."/>
            <person name="Markovic C."/>
            <person name="Hall O."/>
            <person name="Minx P."/>
            <person name="Tomlinson C."/>
            <person name="Mitreva M."/>
            <person name="Nelson J."/>
            <person name="Hou S."/>
            <person name="Wollam A."/>
            <person name="Pepin K.H."/>
            <person name="Johnson M."/>
            <person name="Bhonagiri V."/>
            <person name="Nash W.E."/>
            <person name="Warren W."/>
            <person name="Chinwalla A."/>
            <person name="Mardis E.R."/>
            <person name="Wilson R.K."/>
        </authorList>
    </citation>
    <scope>NUCLEOTIDE SEQUENCE [LARGE SCALE GENOMIC DNA]</scope>
    <source>
        <strain evidence="2">DSM 14469</strain>
    </source>
</reference>
<proteinExistence type="predicted"/>
<dbReference type="PANTHER" id="PTHR34825">
    <property type="entry name" value="CONSERVED PROTEIN, WITH A WEAK D-GALACTARATE DEHYDRATASE/ALTRONATE HYDROLASE DOMAIN"/>
    <property type="match status" value="1"/>
</dbReference>
<dbReference type="InterPro" id="IPR018631">
    <property type="entry name" value="AAA-ATPase-like_dom"/>
</dbReference>
<dbReference type="EMBL" id="ACCL02000026">
    <property type="protein sequence ID" value="EET58694.1"/>
    <property type="molecule type" value="Genomic_DNA"/>
</dbReference>
<dbReference type="Pfam" id="PF09820">
    <property type="entry name" value="AAA-ATPase_like"/>
    <property type="match status" value="1"/>
</dbReference>
<dbReference type="SUPFAM" id="SSF52540">
    <property type="entry name" value="P-loop containing nucleoside triphosphate hydrolases"/>
    <property type="match status" value="1"/>
</dbReference>
<organism evidence="2 3">
    <name type="scientific">Marvinbryantia formatexigens DSM 14469</name>
    <dbReference type="NCBI Taxonomy" id="478749"/>
    <lineage>
        <taxon>Bacteria</taxon>
        <taxon>Bacillati</taxon>
        <taxon>Bacillota</taxon>
        <taxon>Clostridia</taxon>
        <taxon>Lachnospirales</taxon>
        <taxon>Lachnospiraceae</taxon>
        <taxon>Marvinbryantia</taxon>
    </lineage>
</organism>
<dbReference type="PANTHER" id="PTHR34825:SF1">
    <property type="entry name" value="AAA-ATPASE-LIKE DOMAIN-CONTAINING PROTEIN"/>
    <property type="match status" value="1"/>
</dbReference>